<proteinExistence type="predicted"/>
<dbReference type="Proteomes" id="UP000314294">
    <property type="component" value="Unassembled WGS sequence"/>
</dbReference>
<gene>
    <name evidence="1" type="ORF">EYF80_004664</name>
</gene>
<organism evidence="1 2">
    <name type="scientific">Liparis tanakae</name>
    <name type="common">Tanaka's snailfish</name>
    <dbReference type="NCBI Taxonomy" id="230148"/>
    <lineage>
        <taxon>Eukaryota</taxon>
        <taxon>Metazoa</taxon>
        <taxon>Chordata</taxon>
        <taxon>Craniata</taxon>
        <taxon>Vertebrata</taxon>
        <taxon>Euteleostomi</taxon>
        <taxon>Actinopterygii</taxon>
        <taxon>Neopterygii</taxon>
        <taxon>Teleostei</taxon>
        <taxon>Neoteleostei</taxon>
        <taxon>Acanthomorphata</taxon>
        <taxon>Eupercaria</taxon>
        <taxon>Perciformes</taxon>
        <taxon>Cottioidei</taxon>
        <taxon>Cottales</taxon>
        <taxon>Liparidae</taxon>
        <taxon>Liparis</taxon>
    </lineage>
</organism>
<keyword evidence="2" id="KW-1185">Reference proteome</keyword>
<accession>A0A4Z2J4A2</accession>
<evidence type="ECO:0000313" key="2">
    <source>
        <dbReference type="Proteomes" id="UP000314294"/>
    </source>
</evidence>
<dbReference type="EMBL" id="SRLO01000023">
    <property type="protein sequence ID" value="TNN85010.1"/>
    <property type="molecule type" value="Genomic_DNA"/>
</dbReference>
<evidence type="ECO:0000313" key="1">
    <source>
        <dbReference type="EMBL" id="TNN85010.1"/>
    </source>
</evidence>
<dbReference type="AlphaFoldDB" id="A0A4Z2J4A2"/>
<reference evidence="1 2" key="1">
    <citation type="submission" date="2019-03" db="EMBL/GenBank/DDBJ databases">
        <title>First draft genome of Liparis tanakae, snailfish: a comprehensive survey of snailfish specific genes.</title>
        <authorList>
            <person name="Kim W."/>
            <person name="Song I."/>
            <person name="Jeong J.-H."/>
            <person name="Kim D."/>
            <person name="Kim S."/>
            <person name="Ryu S."/>
            <person name="Song J.Y."/>
            <person name="Lee S.K."/>
        </authorList>
    </citation>
    <scope>NUCLEOTIDE SEQUENCE [LARGE SCALE GENOMIC DNA]</scope>
    <source>
        <tissue evidence="1">Muscle</tissue>
    </source>
</reference>
<comment type="caution">
    <text evidence="1">The sequence shown here is derived from an EMBL/GenBank/DDBJ whole genome shotgun (WGS) entry which is preliminary data.</text>
</comment>
<sequence length="140" mass="15384">MVQRWRQNFCSVSDAPQYKRNRRNAGLTAYPPPAHCTHSYSVIQRQRDAWINVLASLAHGRVHILITPLSPLPVGTPAARYELASWSTGAHPGISSSSVDAAITGRQGSGTLVPIPVCNHRKVSEALEYELLLCRLEESV</sequence>
<name>A0A4Z2J4A2_9TELE</name>
<protein>
    <submittedName>
        <fullName evidence="1">Uncharacterized protein</fullName>
    </submittedName>
</protein>